<evidence type="ECO:0000313" key="2">
    <source>
        <dbReference type="EMBL" id="KAF3582310.1"/>
    </source>
</evidence>
<sequence>MKKIRKRPRAGHRPPGSCGKRTRLRPLLPVRLRISPRIYEGSPNHRTRDQLSETKRSPDGESNRVDPTRHQADGELDEVDGELDVVHPSRHQASWMWFIHLAIRRVGCSSSNSPSSELDEVDQTRGCLHADAVVIREFSA</sequence>
<proteinExistence type="predicted"/>
<accession>A0ABQ7DY17</accession>
<evidence type="ECO:0000313" key="3">
    <source>
        <dbReference type="Proteomes" id="UP000266723"/>
    </source>
</evidence>
<comment type="caution">
    <text evidence="2">The sequence shown here is derived from an EMBL/GenBank/DDBJ whole genome shotgun (WGS) entry which is preliminary data.</text>
</comment>
<feature type="region of interest" description="Disordered" evidence="1">
    <location>
        <begin position="1"/>
        <end position="78"/>
    </location>
</feature>
<feature type="compositionally biased region" description="Low complexity" evidence="1">
    <location>
        <begin position="25"/>
        <end position="37"/>
    </location>
</feature>
<feature type="compositionally biased region" description="Basic and acidic residues" evidence="1">
    <location>
        <begin position="46"/>
        <end position="73"/>
    </location>
</feature>
<name>A0ABQ7DY17_BRACR</name>
<dbReference type="Proteomes" id="UP000266723">
    <property type="component" value="Unassembled WGS sequence"/>
</dbReference>
<gene>
    <name evidence="2" type="ORF">DY000_02033448</name>
</gene>
<protein>
    <submittedName>
        <fullName evidence="2">Uncharacterized protein</fullName>
    </submittedName>
</protein>
<keyword evidence="3" id="KW-1185">Reference proteome</keyword>
<reference evidence="2 3" key="1">
    <citation type="journal article" date="2020" name="BMC Genomics">
        <title>Intraspecific diversification of the crop wild relative Brassica cretica Lam. using demographic model selection.</title>
        <authorList>
            <person name="Kioukis A."/>
            <person name="Michalopoulou V.A."/>
            <person name="Briers L."/>
            <person name="Pirintsos S."/>
            <person name="Studholme D.J."/>
            <person name="Pavlidis P."/>
            <person name="Sarris P.F."/>
        </authorList>
    </citation>
    <scope>NUCLEOTIDE SEQUENCE [LARGE SCALE GENOMIC DNA]</scope>
    <source>
        <strain evidence="3">cv. PFS-1207/04</strain>
    </source>
</reference>
<dbReference type="EMBL" id="QGKV02000649">
    <property type="protein sequence ID" value="KAF3582310.1"/>
    <property type="molecule type" value="Genomic_DNA"/>
</dbReference>
<evidence type="ECO:0000256" key="1">
    <source>
        <dbReference type="SAM" id="MobiDB-lite"/>
    </source>
</evidence>
<organism evidence="2 3">
    <name type="scientific">Brassica cretica</name>
    <name type="common">Mustard</name>
    <dbReference type="NCBI Taxonomy" id="69181"/>
    <lineage>
        <taxon>Eukaryota</taxon>
        <taxon>Viridiplantae</taxon>
        <taxon>Streptophyta</taxon>
        <taxon>Embryophyta</taxon>
        <taxon>Tracheophyta</taxon>
        <taxon>Spermatophyta</taxon>
        <taxon>Magnoliopsida</taxon>
        <taxon>eudicotyledons</taxon>
        <taxon>Gunneridae</taxon>
        <taxon>Pentapetalae</taxon>
        <taxon>rosids</taxon>
        <taxon>malvids</taxon>
        <taxon>Brassicales</taxon>
        <taxon>Brassicaceae</taxon>
        <taxon>Brassiceae</taxon>
        <taxon>Brassica</taxon>
    </lineage>
</organism>
<feature type="compositionally biased region" description="Basic residues" evidence="1">
    <location>
        <begin position="1"/>
        <end position="12"/>
    </location>
</feature>